<evidence type="ECO:0000313" key="3">
    <source>
        <dbReference type="Proteomes" id="UP000316080"/>
    </source>
</evidence>
<dbReference type="Proteomes" id="UP000316080">
    <property type="component" value="Unassembled WGS sequence"/>
</dbReference>
<name>A0A520KG71_9CREN</name>
<dbReference type="EMBL" id="RXIH01000017">
    <property type="protein sequence ID" value="RZN56807.1"/>
    <property type="molecule type" value="Genomic_DNA"/>
</dbReference>
<reference evidence="1 3" key="2">
    <citation type="journal article" date="2019" name="Nat. Microbiol.">
        <title>Wide diversity of methane and short-chain alkane metabolisms in uncultured archaea.</title>
        <authorList>
            <person name="Borrel G."/>
            <person name="Adam P.S."/>
            <person name="McKay L.J."/>
            <person name="Chen L.X."/>
            <person name="Sierra-Garcia I.N."/>
            <person name="Sieber C.M."/>
            <person name="Letourneur Q."/>
            <person name="Ghozlane A."/>
            <person name="Andersen G.L."/>
            <person name="Li W.J."/>
            <person name="Hallam S.J."/>
            <person name="Muyzer G."/>
            <person name="de Oliveira V.M."/>
            <person name="Inskeep W.P."/>
            <person name="Banfield J.F."/>
            <person name="Gribaldo S."/>
        </authorList>
    </citation>
    <scope>NUCLEOTIDE SEQUENCE [LARGE SCALE GENOMIC DNA]</scope>
    <source>
        <strain evidence="1">Verst-YHS</strain>
    </source>
</reference>
<sequence length="165" mass="18714">MSIESFKLADNEILIVKGENGLLGIAKAKGINKVLIESFEKEIELIVNPEDIIAVSCFSNNEKFISGIACMIYLIREIGIPLISFPKERKTSFIPNMLIAIGKHIILTTKIEPGKERQNMLCVAKDFDNIEIISNNENIILKGIDKIKVKMFKISQFHIQYKNNY</sequence>
<proteinExistence type="predicted"/>
<dbReference type="Proteomes" id="UP000317265">
    <property type="component" value="Unassembled WGS sequence"/>
</dbReference>
<protein>
    <submittedName>
        <fullName evidence="1">Uncharacterized protein</fullName>
    </submittedName>
</protein>
<evidence type="ECO:0000313" key="2">
    <source>
        <dbReference type="EMBL" id="TDA38493.1"/>
    </source>
</evidence>
<dbReference type="EMBL" id="QNVI01000051">
    <property type="protein sequence ID" value="TDA38493.1"/>
    <property type="molecule type" value="Genomic_DNA"/>
</dbReference>
<evidence type="ECO:0000313" key="4">
    <source>
        <dbReference type="Proteomes" id="UP000317265"/>
    </source>
</evidence>
<organism evidence="1 3">
    <name type="scientific">Thermoproteota archaeon</name>
    <dbReference type="NCBI Taxonomy" id="2056631"/>
    <lineage>
        <taxon>Archaea</taxon>
        <taxon>Thermoproteota</taxon>
    </lineage>
</organism>
<reference evidence="2 4" key="1">
    <citation type="journal article" date="2019" name="Nat. Microbiol.">
        <title>Expanding anaerobic alkane metabolism in the domain of Archaea.</title>
        <authorList>
            <person name="Wang Y."/>
            <person name="Wegener G."/>
            <person name="Hou J."/>
            <person name="Wang F."/>
            <person name="Xiao X."/>
        </authorList>
    </citation>
    <scope>NUCLEOTIDE SEQUENCE [LARGE SCALE GENOMIC DNA]</scope>
    <source>
        <strain evidence="2">WYZ-LMO11</strain>
    </source>
</reference>
<accession>A0A520KG71</accession>
<comment type="caution">
    <text evidence="1">The sequence shown here is derived from an EMBL/GenBank/DDBJ whole genome shotgun (WGS) entry which is preliminary data.</text>
</comment>
<gene>
    <name evidence="2" type="ORF">DSO09_04290</name>
    <name evidence="1" type="ORF">EF809_02135</name>
</gene>
<dbReference type="AlphaFoldDB" id="A0A520KG71"/>
<evidence type="ECO:0000313" key="1">
    <source>
        <dbReference type="EMBL" id="RZN56807.1"/>
    </source>
</evidence>